<feature type="domain" description="NmrA-like" evidence="3">
    <location>
        <begin position="4"/>
        <end position="247"/>
    </location>
</feature>
<comment type="similarity">
    <text evidence="1">Belongs to the NmrA-type oxidoreductase family.</text>
</comment>
<dbReference type="Pfam" id="PF05368">
    <property type="entry name" value="NmrA"/>
    <property type="match status" value="1"/>
</dbReference>
<keyword evidence="5" id="KW-1185">Reference proteome</keyword>
<dbReference type="InterPro" id="IPR051164">
    <property type="entry name" value="NmrA-like_oxidored"/>
</dbReference>
<name>A0A6A5ZWN4_9PLEO</name>
<evidence type="ECO:0000313" key="5">
    <source>
        <dbReference type="Proteomes" id="UP000799770"/>
    </source>
</evidence>
<dbReference type="EMBL" id="ML977310">
    <property type="protein sequence ID" value="KAF2123177.1"/>
    <property type="molecule type" value="Genomic_DNA"/>
</dbReference>
<evidence type="ECO:0000313" key="4">
    <source>
        <dbReference type="EMBL" id="KAF2123177.1"/>
    </source>
</evidence>
<dbReference type="PANTHER" id="PTHR42748:SF14">
    <property type="entry name" value="SNOAL-LIKE DOMAIN-CONTAINING PROTEIN"/>
    <property type="match status" value="1"/>
</dbReference>
<keyword evidence="2" id="KW-0521">NADP</keyword>
<dbReference type="PANTHER" id="PTHR42748">
    <property type="entry name" value="NITROGEN METABOLITE REPRESSION PROTEIN NMRA FAMILY MEMBER"/>
    <property type="match status" value="1"/>
</dbReference>
<evidence type="ECO:0000259" key="3">
    <source>
        <dbReference type="Pfam" id="PF05368"/>
    </source>
</evidence>
<proteinExistence type="inferred from homology"/>
<evidence type="ECO:0000256" key="1">
    <source>
        <dbReference type="ARBA" id="ARBA00006328"/>
    </source>
</evidence>
<dbReference type="AlphaFoldDB" id="A0A6A5ZWN4"/>
<dbReference type="OrthoDB" id="300709at2759"/>
<gene>
    <name evidence="4" type="ORF">BDV96DRAFT_639720</name>
</gene>
<dbReference type="InterPro" id="IPR008030">
    <property type="entry name" value="NmrA-like"/>
</dbReference>
<dbReference type="Gene3D" id="3.40.50.720">
    <property type="entry name" value="NAD(P)-binding Rossmann-like Domain"/>
    <property type="match status" value="1"/>
</dbReference>
<dbReference type="Gene3D" id="3.90.25.10">
    <property type="entry name" value="UDP-galactose 4-epimerase, domain 1"/>
    <property type="match status" value="1"/>
</dbReference>
<reference evidence="4" key="1">
    <citation type="journal article" date="2020" name="Stud. Mycol.">
        <title>101 Dothideomycetes genomes: a test case for predicting lifestyles and emergence of pathogens.</title>
        <authorList>
            <person name="Haridas S."/>
            <person name="Albert R."/>
            <person name="Binder M."/>
            <person name="Bloem J."/>
            <person name="Labutti K."/>
            <person name="Salamov A."/>
            <person name="Andreopoulos B."/>
            <person name="Baker S."/>
            <person name="Barry K."/>
            <person name="Bills G."/>
            <person name="Bluhm B."/>
            <person name="Cannon C."/>
            <person name="Castanera R."/>
            <person name="Culley D."/>
            <person name="Daum C."/>
            <person name="Ezra D."/>
            <person name="Gonzalez J."/>
            <person name="Henrissat B."/>
            <person name="Kuo A."/>
            <person name="Liang C."/>
            <person name="Lipzen A."/>
            <person name="Lutzoni F."/>
            <person name="Magnuson J."/>
            <person name="Mondo S."/>
            <person name="Nolan M."/>
            <person name="Ohm R."/>
            <person name="Pangilinan J."/>
            <person name="Park H.-J."/>
            <person name="Ramirez L."/>
            <person name="Alfaro M."/>
            <person name="Sun H."/>
            <person name="Tritt A."/>
            <person name="Yoshinaga Y."/>
            <person name="Zwiers L.-H."/>
            <person name="Turgeon B."/>
            <person name="Goodwin S."/>
            <person name="Spatafora J."/>
            <person name="Crous P."/>
            <person name="Grigoriev I."/>
        </authorList>
    </citation>
    <scope>NUCLEOTIDE SEQUENCE</scope>
    <source>
        <strain evidence="4">CBS 627.86</strain>
    </source>
</reference>
<dbReference type="GO" id="GO:0005634">
    <property type="term" value="C:nucleus"/>
    <property type="evidence" value="ECO:0007669"/>
    <property type="project" value="TreeGrafter"/>
</dbReference>
<protein>
    <recommendedName>
        <fullName evidence="3">NmrA-like domain-containing protein</fullName>
    </recommendedName>
</protein>
<accession>A0A6A5ZWN4</accession>
<sequence>MAQQNVLLVGGAGAQGVPIVQALSSDSKYSIRVLTRNPDSETAKALLKLPNVSLIQGDASTEADLRNAFKDIDLAFVNTNSSALGIRSEIFWGTRIFEIAVQSGVKHYVWSALEDAMLLSGYDEACRVGHYEGKSRVTNWMKSRPQEPMKWSVITTGPYVEMLHELLRPEREEDGTWVFKYPLKDGAVPFVHLEDVGKGVKWLFDHPEEAAGFNLKMSVEHASGETLVKAFETITGQPARYESISTEDWIATGGPGPKDHRIGSFHPGNTADDPTALTIGENFGNWWHLYQRSAGNKGLLRADYEWLDKNLPDRVTSVEEWMRKVGYTGERRNVLKNYNGR</sequence>
<evidence type="ECO:0000256" key="2">
    <source>
        <dbReference type="ARBA" id="ARBA00022857"/>
    </source>
</evidence>
<dbReference type="SUPFAM" id="SSF51735">
    <property type="entry name" value="NAD(P)-binding Rossmann-fold domains"/>
    <property type="match status" value="1"/>
</dbReference>
<dbReference type="Proteomes" id="UP000799770">
    <property type="component" value="Unassembled WGS sequence"/>
</dbReference>
<organism evidence="4 5">
    <name type="scientific">Lophiotrema nucula</name>
    <dbReference type="NCBI Taxonomy" id="690887"/>
    <lineage>
        <taxon>Eukaryota</taxon>
        <taxon>Fungi</taxon>
        <taxon>Dikarya</taxon>
        <taxon>Ascomycota</taxon>
        <taxon>Pezizomycotina</taxon>
        <taxon>Dothideomycetes</taxon>
        <taxon>Pleosporomycetidae</taxon>
        <taxon>Pleosporales</taxon>
        <taxon>Lophiotremataceae</taxon>
        <taxon>Lophiotrema</taxon>
    </lineage>
</organism>
<dbReference type="InterPro" id="IPR036291">
    <property type="entry name" value="NAD(P)-bd_dom_sf"/>
</dbReference>